<evidence type="ECO:0000313" key="3">
    <source>
        <dbReference type="Proteomes" id="UP001215280"/>
    </source>
</evidence>
<keyword evidence="3" id="KW-1185">Reference proteome</keyword>
<comment type="caution">
    <text evidence="2">The sequence shown here is derived from an EMBL/GenBank/DDBJ whole genome shotgun (WGS) entry which is preliminary data.</text>
</comment>
<keyword evidence="1" id="KW-0472">Membrane</keyword>
<sequence>MDPRVCHARARGSAMLVRKLADFGIINSIEGNCVWGNSLKLARPLPSGIHPELLSVDPKVFRVLRKDHSPQGGKLAGNAAGELMPDNPWLGYSGIRSSLYIGKSSAGALLAYVVVVLAVYNGRLAGNSNVATSRIHISSGERVW</sequence>
<dbReference type="EMBL" id="JARJLG010000006">
    <property type="protein sequence ID" value="KAJ7780200.1"/>
    <property type="molecule type" value="Genomic_DNA"/>
</dbReference>
<feature type="transmembrane region" description="Helical" evidence="1">
    <location>
        <begin position="100"/>
        <end position="120"/>
    </location>
</feature>
<dbReference type="AlphaFoldDB" id="A0AAD7K9V5"/>
<evidence type="ECO:0000256" key="1">
    <source>
        <dbReference type="SAM" id="Phobius"/>
    </source>
</evidence>
<accession>A0AAD7K9V5</accession>
<keyword evidence="1" id="KW-1133">Transmembrane helix</keyword>
<proteinExistence type="predicted"/>
<keyword evidence="1" id="KW-0812">Transmembrane</keyword>
<organism evidence="2 3">
    <name type="scientific">Mycena maculata</name>
    <dbReference type="NCBI Taxonomy" id="230809"/>
    <lineage>
        <taxon>Eukaryota</taxon>
        <taxon>Fungi</taxon>
        <taxon>Dikarya</taxon>
        <taxon>Basidiomycota</taxon>
        <taxon>Agaricomycotina</taxon>
        <taxon>Agaricomycetes</taxon>
        <taxon>Agaricomycetidae</taxon>
        <taxon>Agaricales</taxon>
        <taxon>Marasmiineae</taxon>
        <taxon>Mycenaceae</taxon>
        <taxon>Mycena</taxon>
    </lineage>
</organism>
<reference evidence="2" key="1">
    <citation type="submission" date="2023-03" db="EMBL/GenBank/DDBJ databases">
        <title>Massive genome expansion in bonnet fungi (Mycena s.s.) driven by repeated elements and novel gene families across ecological guilds.</title>
        <authorList>
            <consortium name="Lawrence Berkeley National Laboratory"/>
            <person name="Harder C.B."/>
            <person name="Miyauchi S."/>
            <person name="Viragh M."/>
            <person name="Kuo A."/>
            <person name="Thoen E."/>
            <person name="Andreopoulos B."/>
            <person name="Lu D."/>
            <person name="Skrede I."/>
            <person name="Drula E."/>
            <person name="Henrissat B."/>
            <person name="Morin E."/>
            <person name="Kohler A."/>
            <person name="Barry K."/>
            <person name="LaButti K."/>
            <person name="Morin E."/>
            <person name="Salamov A."/>
            <person name="Lipzen A."/>
            <person name="Mereny Z."/>
            <person name="Hegedus B."/>
            <person name="Baldrian P."/>
            <person name="Stursova M."/>
            <person name="Weitz H."/>
            <person name="Taylor A."/>
            <person name="Grigoriev I.V."/>
            <person name="Nagy L.G."/>
            <person name="Martin F."/>
            <person name="Kauserud H."/>
        </authorList>
    </citation>
    <scope>NUCLEOTIDE SEQUENCE</scope>
    <source>
        <strain evidence="2">CBHHK188m</strain>
    </source>
</reference>
<protein>
    <submittedName>
        <fullName evidence="2">Uncharacterized protein</fullName>
    </submittedName>
</protein>
<name>A0AAD7K9V5_9AGAR</name>
<dbReference type="Proteomes" id="UP001215280">
    <property type="component" value="Unassembled WGS sequence"/>
</dbReference>
<evidence type="ECO:0000313" key="2">
    <source>
        <dbReference type="EMBL" id="KAJ7780200.1"/>
    </source>
</evidence>
<gene>
    <name evidence="2" type="ORF">DFH07DRAFT_936115</name>
</gene>